<evidence type="ECO:0000313" key="2">
    <source>
        <dbReference type="Proteomes" id="UP000614216"/>
    </source>
</evidence>
<gene>
    <name evidence="1" type="ORF">JMN32_01265</name>
</gene>
<evidence type="ECO:0000313" key="1">
    <source>
        <dbReference type="EMBL" id="MBL6444918.1"/>
    </source>
</evidence>
<dbReference type="AlphaFoldDB" id="A0A937KC63"/>
<sequence>MAKRQLRIPTNNIPQKWPEISGKKANIVLSNGSVLMATLLNLQNDSLEIKNMRLTRQVLPLNGISEIIIDY</sequence>
<protein>
    <submittedName>
        <fullName evidence="1">Uncharacterized protein</fullName>
    </submittedName>
</protein>
<comment type="caution">
    <text evidence="1">The sequence shown here is derived from an EMBL/GenBank/DDBJ whole genome shotgun (WGS) entry which is preliminary data.</text>
</comment>
<dbReference type="RefSeq" id="WP_202854458.1">
    <property type="nucleotide sequence ID" value="NZ_JAEUGD010000002.1"/>
</dbReference>
<organism evidence="1 2">
    <name type="scientific">Fulvivirga marina</name>
    <dbReference type="NCBI Taxonomy" id="2494733"/>
    <lineage>
        <taxon>Bacteria</taxon>
        <taxon>Pseudomonadati</taxon>
        <taxon>Bacteroidota</taxon>
        <taxon>Cytophagia</taxon>
        <taxon>Cytophagales</taxon>
        <taxon>Fulvivirgaceae</taxon>
        <taxon>Fulvivirga</taxon>
    </lineage>
</organism>
<dbReference type="Proteomes" id="UP000614216">
    <property type="component" value="Unassembled WGS sequence"/>
</dbReference>
<accession>A0A937KC63</accession>
<proteinExistence type="predicted"/>
<dbReference type="EMBL" id="JAEUGD010000002">
    <property type="protein sequence ID" value="MBL6444918.1"/>
    <property type="molecule type" value="Genomic_DNA"/>
</dbReference>
<keyword evidence="2" id="KW-1185">Reference proteome</keyword>
<name>A0A937KC63_9BACT</name>
<reference evidence="1" key="1">
    <citation type="submission" date="2021-01" db="EMBL/GenBank/DDBJ databases">
        <title>Fulvivirga kasyanovii gen. nov., sp nov., a novel member of the phylum Bacteroidetes isolated from seawater in a mussel farm.</title>
        <authorList>
            <person name="Zhao L.-H."/>
            <person name="Wang Z.-J."/>
        </authorList>
    </citation>
    <scope>NUCLEOTIDE SEQUENCE</scope>
    <source>
        <strain evidence="1">29W222</strain>
    </source>
</reference>